<protein>
    <submittedName>
        <fullName evidence="1">Uncharacterized protein</fullName>
    </submittedName>
</protein>
<comment type="caution">
    <text evidence="1">The sequence shown here is derived from an EMBL/GenBank/DDBJ whole genome shotgun (WGS) entry which is preliminary data.</text>
</comment>
<reference evidence="1" key="1">
    <citation type="submission" date="2020-04" db="EMBL/GenBank/DDBJ databases">
        <title>Draft genome resource of the tomato pathogen Pseudocercospora fuligena.</title>
        <authorList>
            <person name="Zaccaron A."/>
        </authorList>
    </citation>
    <scope>NUCLEOTIDE SEQUENCE</scope>
    <source>
        <strain evidence="1">PF001</strain>
    </source>
</reference>
<keyword evidence="2" id="KW-1185">Reference proteome</keyword>
<dbReference type="Proteomes" id="UP000660729">
    <property type="component" value="Unassembled WGS sequence"/>
</dbReference>
<dbReference type="AlphaFoldDB" id="A0A8H6RP48"/>
<sequence length="271" mass="29837">MAAMVASILTSQSKLQQALATGGIPVHEEVSLRAEMADVLCKVGHGINNSEMLEGAVQHYETILRCVPARSTEQIRYLESLAGAKTTQYMITGASQPLTQAVQFSQRARQLCTEYQVEVDLELRSKVINTLAFAVSRRSALMGDPLESSDLDDAIAYTRELLSMASNNSQLANVARNNLASQLRRKFNQCQDVAYLQEAQDILAKTLTQSSVLEPMLNAMVQAQLGEIAYDKYEKTKKADDLRTALDCLKTGLSCLQAQHDTRHDALGRLV</sequence>
<dbReference type="EMBL" id="JABCIY010000040">
    <property type="protein sequence ID" value="KAF7195405.1"/>
    <property type="molecule type" value="Genomic_DNA"/>
</dbReference>
<name>A0A8H6RP48_9PEZI</name>
<evidence type="ECO:0000313" key="2">
    <source>
        <dbReference type="Proteomes" id="UP000660729"/>
    </source>
</evidence>
<organism evidence="1 2">
    <name type="scientific">Pseudocercospora fuligena</name>
    <dbReference type="NCBI Taxonomy" id="685502"/>
    <lineage>
        <taxon>Eukaryota</taxon>
        <taxon>Fungi</taxon>
        <taxon>Dikarya</taxon>
        <taxon>Ascomycota</taxon>
        <taxon>Pezizomycotina</taxon>
        <taxon>Dothideomycetes</taxon>
        <taxon>Dothideomycetidae</taxon>
        <taxon>Mycosphaerellales</taxon>
        <taxon>Mycosphaerellaceae</taxon>
        <taxon>Pseudocercospora</taxon>
    </lineage>
</organism>
<evidence type="ECO:0000313" key="1">
    <source>
        <dbReference type="EMBL" id="KAF7195405.1"/>
    </source>
</evidence>
<accession>A0A8H6RP48</accession>
<dbReference type="OrthoDB" id="9991317at2759"/>
<proteinExistence type="predicted"/>
<dbReference type="InterPro" id="IPR011990">
    <property type="entry name" value="TPR-like_helical_dom_sf"/>
</dbReference>
<dbReference type="Gene3D" id="1.25.40.10">
    <property type="entry name" value="Tetratricopeptide repeat domain"/>
    <property type="match status" value="1"/>
</dbReference>
<gene>
    <name evidence="1" type="ORF">HII31_03297</name>
</gene>